<evidence type="ECO:0000313" key="4">
    <source>
        <dbReference type="Proteomes" id="UP000318864"/>
    </source>
</evidence>
<dbReference type="InterPro" id="IPR007560">
    <property type="entry name" value="Restrct_endonuc_IV_Mrr"/>
</dbReference>
<dbReference type="GO" id="GO:0003677">
    <property type="term" value="F:DNA binding"/>
    <property type="evidence" value="ECO:0007669"/>
    <property type="project" value="InterPro"/>
</dbReference>
<dbReference type="AlphaFoldDB" id="A0A4S3TIV0"/>
<dbReference type="EMBL" id="RBZW01000055">
    <property type="protein sequence ID" value="THE63896.1"/>
    <property type="molecule type" value="Genomic_DNA"/>
</dbReference>
<dbReference type="GO" id="GO:0015666">
    <property type="term" value="F:restriction endodeoxyribonuclease activity"/>
    <property type="evidence" value="ECO:0007669"/>
    <property type="project" value="TreeGrafter"/>
</dbReference>
<evidence type="ECO:0000259" key="2">
    <source>
        <dbReference type="Pfam" id="PF04471"/>
    </source>
</evidence>
<protein>
    <submittedName>
        <fullName evidence="3">Restriction endonuclease</fullName>
    </submittedName>
</protein>
<dbReference type="InterPro" id="IPR011856">
    <property type="entry name" value="tRNA_endonuc-like_dom_sf"/>
</dbReference>
<comment type="caution">
    <text evidence="3">The sequence shown here is derived from an EMBL/GenBank/DDBJ whole genome shotgun (WGS) entry which is preliminary data.</text>
</comment>
<sequence length="457" mass="50659">MALLDELSGYEFEDLMEDVFRKLGYENVRQSARTADEGRDILMEEVIDGQRRAVVVECKHTDTVGRPVVQKLHSAIRTYDYDGPRRGLVATTGRFTEPARKYAADLGTREDGGIELLSGTDLREIGEEIGMDLYNGRIEILCEEALEPTHPTADRDAPVYEAVRDVANLEPATIPTPETSVTLEPLVTISGRTSATFETSVGVVHSLDETTDLVIHADRETPRVASGDVRSLVANPTAPRIDLDARDLEATFDAVERKRFDQTETEYKEWAIDKLRAIHTTTVHYTGDNNVDYEKTCTPNRSDVRVQSIDPVYAPHVRSNLSLGAYDYRYAYYAAGPSRTTTTDAFHRCVHCERAGADGSYTYCDNCGSINCPDHVRTERLEGEPVCTGCAVTERFALQTKYFYDESNLEAFRDEYAEMAIHEKAMENVALAVASAIALAFFALVIVVGVVGAVGLL</sequence>
<accession>A0A4S3TIV0</accession>
<keyword evidence="3" id="KW-0540">Nuclease</keyword>
<dbReference type="InterPro" id="IPR011335">
    <property type="entry name" value="Restrct_endonuc-II-like"/>
</dbReference>
<dbReference type="Proteomes" id="UP000318864">
    <property type="component" value="Unassembled WGS sequence"/>
</dbReference>
<keyword evidence="4" id="KW-1185">Reference proteome</keyword>
<reference evidence="3 4" key="1">
    <citation type="submission" date="2018-10" db="EMBL/GenBank/DDBJ databases">
        <title>Natronolimnobius sp. XQ-INN 246 isolated from Inner Mongolia Autonomous Region of China.</title>
        <authorList>
            <person name="Xue Q."/>
        </authorList>
    </citation>
    <scope>NUCLEOTIDE SEQUENCE [LARGE SCALE GENOMIC DNA]</scope>
    <source>
        <strain evidence="3 4">XQ-INN 246</strain>
    </source>
</reference>
<dbReference type="PANTHER" id="PTHR30015">
    <property type="entry name" value="MRR RESTRICTION SYSTEM PROTEIN"/>
    <property type="match status" value="1"/>
</dbReference>
<dbReference type="GO" id="GO:0009307">
    <property type="term" value="P:DNA restriction-modification system"/>
    <property type="evidence" value="ECO:0007669"/>
    <property type="project" value="InterPro"/>
</dbReference>
<gene>
    <name evidence="3" type="ORF">D8Y22_16375</name>
</gene>
<keyword evidence="3" id="KW-0378">Hydrolase</keyword>
<dbReference type="Pfam" id="PF04471">
    <property type="entry name" value="Mrr_cat"/>
    <property type="match status" value="1"/>
</dbReference>
<organism evidence="3 4">
    <name type="scientific">Salinadaptatus halalkaliphilus</name>
    <dbReference type="NCBI Taxonomy" id="2419781"/>
    <lineage>
        <taxon>Archaea</taxon>
        <taxon>Methanobacteriati</taxon>
        <taxon>Methanobacteriota</taxon>
        <taxon>Stenosarchaea group</taxon>
        <taxon>Halobacteria</taxon>
        <taxon>Halobacteriales</taxon>
        <taxon>Natrialbaceae</taxon>
        <taxon>Salinadaptatus</taxon>
    </lineage>
</organism>
<dbReference type="SUPFAM" id="SSF52980">
    <property type="entry name" value="Restriction endonuclease-like"/>
    <property type="match status" value="1"/>
</dbReference>
<keyword evidence="3" id="KW-0255">Endonuclease</keyword>
<feature type="domain" description="Restriction endonuclease type IV Mrr" evidence="2">
    <location>
        <begin position="4"/>
        <end position="124"/>
    </location>
</feature>
<evidence type="ECO:0000313" key="3">
    <source>
        <dbReference type="EMBL" id="THE63896.1"/>
    </source>
</evidence>
<dbReference type="Gene3D" id="3.40.1350.10">
    <property type="match status" value="1"/>
</dbReference>
<keyword evidence="1" id="KW-0812">Transmembrane</keyword>
<proteinExistence type="predicted"/>
<evidence type="ECO:0000256" key="1">
    <source>
        <dbReference type="SAM" id="Phobius"/>
    </source>
</evidence>
<dbReference type="OrthoDB" id="144520at2157"/>
<feature type="transmembrane region" description="Helical" evidence="1">
    <location>
        <begin position="429"/>
        <end position="456"/>
    </location>
</feature>
<dbReference type="InterPro" id="IPR052906">
    <property type="entry name" value="Type_IV_Methyl-Rstrct_Enzyme"/>
</dbReference>
<keyword evidence="1" id="KW-1133">Transmembrane helix</keyword>
<dbReference type="RefSeq" id="WP_141465743.1">
    <property type="nucleotide sequence ID" value="NZ_RBZW01000055.1"/>
</dbReference>
<keyword evidence="1" id="KW-0472">Membrane</keyword>
<dbReference type="PANTHER" id="PTHR30015:SF7">
    <property type="entry name" value="TYPE IV METHYL-DIRECTED RESTRICTION ENZYME ECOKMRR"/>
    <property type="match status" value="1"/>
</dbReference>
<name>A0A4S3TIV0_9EURY</name>